<organism evidence="3 4">
    <name type="scientific">Tegillarca granosa</name>
    <name type="common">Malaysian cockle</name>
    <name type="synonym">Anadara granosa</name>
    <dbReference type="NCBI Taxonomy" id="220873"/>
    <lineage>
        <taxon>Eukaryota</taxon>
        <taxon>Metazoa</taxon>
        <taxon>Spiralia</taxon>
        <taxon>Lophotrochozoa</taxon>
        <taxon>Mollusca</taxon>
        <taxon>Bivalvia</taxon>
        <taxon>Autobranchia</taxon>
        <taxon>Pteriomorphia</taxon>
        <taxon>Arcoida</taxon>
        <taxon>Arcoidea</taxon>
        <taxon>Arcidae</taxon>
        <taxon>Tegillarca</taxon>
    </lineage>
</organism>
<evidence type="ECO:0000256" key="1">
    <source>
        <dbReference type="ARBA" id="ARBA00006886"/>
    </source>
</evidence>
<dbReference type="Gene3D" id="3.40.50.1820">
    <property type="entry name" value="alpha/beta hydrolase"/>
    <property type="match status" value="2"/>
</dbReference>
<evidence type="ECO:0000259" key="2">
    <source>
        <dbReference type="Pfam" id="PF00561"/>
    </source>
</evidence>
<dbReference type="Gene3D" id="1.10.1740.110">
    <property type="match status" value="1"/>
</dbReference>
<dbReference type="EMBL" id="JARBDR010000246">
    <property type="protein sequence ID" value="KAJ8317257.1"/>
    <property type="molecule type" value="Genomic_DNA"/>
</dbReference>
<dbReference type="Proteomes" id="UP001217089">
    <property type="component" value="Unassembled WGS sequence"/>
</dbReference>
<dbReference type="PIRSF" id="PIRSF000443">
    <property type="entry name" value="Homoser_Ac_trans"/>
    <property type="match status" value="1"/>
</dbReference>
<feature type="non-terminal residue" evidence="3">
    <location>
        <position position="348"/>
    </location>
</feature>
<dbReference type="PANTHER" id="PTHR32268:SF16">
    <property type="entry name" value="SERINE O-SUCCINYLTRANSFERASE"/>
    <property type="match status" value="1"/>
</dbReference>
<dbReference type="InterPro" id="IPR008220">
    <property type="entry name" value="HAT_MetX-like"/>
</dbReference>
<dbReference type="PANTHER" id="PTHR32268">
    <property type="entry name" value="HOMOSERINE O-ACETYLTRANSFERASE"/>
    <property type="match status" value="1"/>
</dbReference>
<protein>
    <recommendedName>
        <fullName evidence="2">AB hydrolase-1 domain-containing protein</fullName>
    </recommendedName>
</protein>
<dbReference type="Pfam" id="PF00561">
    <property type="entry name" value="Abhydrolase_1"/>
    <property type="match status" value="1"/>
</dbReference>
<gene>
    <name evidence="3" type="ORF">KUTeg_005161</name>
</gene>
<comment type="similarity">
    <text evidence="1">Belongs to the AB hydrolase superfamily. MetX family.</text>
</comment>
<feature type="domain" description="AB hydrolase-1" evidence="2">
    <location>
        <begin position="8"/>
        <end position="334"/>
    </location>
</feature>
<dbReference type="HAMAP" id="MF_00296">
    <property type="entry name" value="MetX_acyltransf"/>
    <property type="match status" value="1"/>
</dbReference>
<comment type="caution">
    <text evidence="3">The sequence shown here is derived from an EMBL/GenBank/DDBJ whole genome shotgun (WGS) entry which is preliminary data.</text>
</comment>
<dbReference type="InterPro" id="IPR029058">
    <property type="entry name" value="AB_hydrolase_fold"/>
</dbReference>
<evidence type="ECO:0000313" key="4">
    <source>
        <dbReference type="Proteomes" id="UP001217089"/>
    </source>
</evidence>
<dbReference type="SUPFAM" id="SSF53474">
    <property type="entry name" value="alpha/beta-Hydrolases"/>
    <property type="match status" value="1"/>
</dbReference>
<accession>A0ABQ9FIX9</accession>
<name>A0ABQ9FIX9_TEGGR</name>
<keyword evidence="4" id="KW-1185">Reference proteome</keyword>
<sequence>MNYQRDNAILIQPPFSGSSHAKSSQPDPRKGWWEKFIGPGLAIDTDKYFVICTDNIGGCYGSSGPSTINPITSKPYGMSFPSLSVEDIVRGQFLVLDSLGIDKVYACIGGSLGGMCSITAAVLFSDRVGRAISLSAAIKTYPSTAAWNHVQRQVIMSDPNWNAGVYSNKLFPSMGLNIARQIGTISYRGFTEFDSRFKQECNPNITDKPSQKSVYSYLEYQGNKFANEFDPNSYIYLTKVMLLRYKNVALCFKRLQCLLEAFLRYAMDMFNLDDKLIHYRKSNIFSPVLVIGAQSDILYPVWQQKELVHVLQNAGNPYVEYVELDANTGHDTFLIDYDGIAPKLENQA</sequence>
<reference evidence="3 4" key="1">
    <citation type="submission" date="2022-12" db="EMBL/GenBank/DDBJ databases">
        <title>Chromosome-level genome of Tegillarca granosa.</title>
        <authorList>
            <person name="Kim J."/>
        </authorList>
    </citation>
    <scope>NUCLEOTIDE SEQUENCE [LARGE SCALE GENOMIC DNA]</scope>
    <source>
        <strain evidence="3">Teg-2019</strain>
        <tissue evidence="3">Adductor muscle</tissue>
    </source>
</reference>
<dbReference type="InterPro" id="IPR000073">
    <property type="entry name" value="AB_hydrolase_1"/>
</dbReference>
<evidence type="ECO:0000313" key="3">
    <source>
        <dbReference type="EMBL" id="KAJ8317257.1"/>
    </source>
</evidence>
<proteinExistence type="inferred from homology"/>